<dbReference type="InterPro" id="IPR011990">
    <property type="entry name" value="TPR-like_helical_dom_sf"/>
</dbReference>
<organism evidence="1 2">
    <name type="scientific">Longimicrobium terrae</name>
    <dbReference type="NCBI Taxonomy" id="1639882"/>
    <lineage>
        <taxon>Bacteria</taxon>
        <taxon>Pseudomonadati</taxon>
        <taxon>Gemmatimonadota</taxon>
        <taxon>Longimicrobiia</taxon>
        <taxon>Longimicrobiales</taxon>
        <taxon>Longimicrobiaceae</taxon>
        <taxon>Longimicrobium</taxon>
    </lineage>
</organism>
<accession>A0A841H207</accession>
<sequence length="435" mass="47499">MSRVRHRSRAELPPSPIEFAYPLAIPDTTVLGAAILDETPDHFALHVFQALRLTFAWAAGPDVSGAEFDHANLAEWESDVLQTTGVDEALWAPVSVIASELARPAELEPERLSHACLAVVDWAVGEQAFGTAVLFAEAAAVVWPNNARLAWICGKIYRERQNLSLAGMWFRRAKRVAVWTGDAELQATALNSLGNLKVHLGDLVAGRQLLLSAARVAKRERLHERQAKVLHDLLAVCIYDGSYDEGERYAAKAFSAYGPHHPNVINLAFDVALLWNQQGRFSRALPVFKALRDRFLDDDRHLRLLVSTARAAGASGDPAAFHEVWTQAWAMMDRGAVQHLRAAAPLELALGALSLGLWQHAELALKVSSDAARELREGETLARAEALLERLARRQSADRTATDGFTHPLKTGDLALALVRSLDAQPTAGARNTGG</sequence>
<dbReference type="EMBL" id="JACHIA010000012">
    <property type="protein sequence ID" value="MBB6072040.1"/>
    <property type="molecule type" value="Genomic_DNA"/>
</dbReference>
<dbReference type="Proteomes" id="UP000582837">
    <property type="component" value="Unassembled WGS sequence"/>
</dbReference>
<reference evidence="1 2" key="1">
    <citation type="submission" date="2020-08" db="EMBL/GenBank/DDBJ databases">
        <title>Genomic Encyclopedia of Type Strains, Phase IV (KMG-IV): sequencing the most valuable type-strain genomes for metagenomic binning, comparative biology and taxonomic classification.</title>
        <authorList>
            <person name="Goeker M."/>
        </authorList>
    </citation>
    <scope>NUCLEOTIDE SEQUENCE [LARGE SCALE GENOMIC DNA]</scope>
    <source>
        <strain evidence="1 2">DSM 29007</strain>
    </source>
</reference>
<protein>
    <submittedName>
        <fullName evidence="1">Tetratricopeptide (TPR) repeat protein</fullName>
    </submittedName>
</protein>
<dbReference type="SUPFAM" id="SSF48452">
    <property type="entry name" value="TPR-like"/>
    <property type="match status" value="1"/>
</dbReference>
<dbReference type="AlphaFoldDB" id="A0A841H207"/>
<evidence type="ECO:0000313" key="2">
    <source>
        <dbReference type="Proteomes" id="UP000582837"/>
    </source>
</evidence>
<gene>
    <name evidence="1" type="ORF">HNQ61_003701</name>
</gene>
<comment type="caution">
    <text evidence="1">The sequence shown here is derived from an EMBL/GenBank/DDBJ whole genome shotgun (WGS) entry which is preliminary data.</text>
</comment>
<proteinExistence type="predicted"/>
<evidence type="ECO:0000313" key="1">
    <source>
        <dbReference type="EMBL" id="MBB6072040.1"/>
    </source>
</evidence>
<keyword evidence="2" id="KW-1185">Reference proteome</keyword>
<dbReference type="Gene3D" id="1.25.40.10">
    <property type="entry name" value="Tetratricopeptide repeat domain"/>
    <property type="match status" value="1"/>
</dbReference>
<dbReference type="RefSeq" id="WP_184430758.1">
    <property type="nucleotide sequence ID" value="NZ_JACHIA010000012.1"/>
</dbReference>
<name>A0A841H207_9BACT</name>